<dbReference type="AlphaFoldDB" id="A0A5C8CDS5"/>
<dbReference type="InterPro" id="IPR008838">
    <property type="entry name" value="Variable_surface_protein_TREHY"/>
</dbReference>
<dbReference type="RefSeq" id="WP_147758501.1">
    <property type="nucleotide sequence ID" value="NZ_SAXT01000005.1"/>
</dbReference>
<evidence type="ECO:0000313" key="2">
    <source>
        <dbReference type="Proteomes" id="UP000325116"/>
    </source>
</evidence>
<protein>
    <recommendedName>
        <fullName evidence="3">Cell surface protein</fullName>
    </recommendedName>
</protein>
<evidence type="ECO:0008006" key="3">
    <source>
        <dbReference type="Google" id="ProtNLM"/>
    </source>
</evidence>
<organism evidence="1 2">
    <name type="scientific">Brachyspira aalborgi</name>
    <dbReference type="NCBI Taxonomy" id="29522"/>
    <lineage>
        <taxon>Bacteria</taxon>
        <taxon>Pseudomonadati</taxon>
        <taxon>Spirochaetota</taxon>
        <taxon>Spirochaetia</taxon>
        <taxon>Brachyspirales</taxon>
        <taxon>Brachyspiraceae</taxon>
        <taxon>Brachyspira</taxon>
    </lineage>
</organism>
<gene>
    <name evidence="1" type="ORF">EPJ80_07440</name>
</gene>
<sequence length="96" mass="10543">MGFDISASFESNCKQRCSFIICLAFIGFANIQAGSPTEKAKELYGLAWGAYAEIYITPLKNLEWYFEADVNGNTAPNGTPVKFAGFTGITWYLPAL</sequence>
<evidence type="ECO:0000313" key="1">
    <source>
        <dbReference type="EMBL" id="TXJ11550.1"/>
    </source>
</evidence>
<dbReference type="Proteomes" id="UP000325116">
    <property type="component" value="Unassembled WGS sequence"/>
</dbReference>
<reference evidence="1 2" key="1">
    <citation type="journal article" date="1992" name="Lakartidningen">
        <title>[Penicillin V and not amoxicillin is the first choice preparation in acute otitis].</title>
        <authorList>
            <person name="Kamme C."/>
            <person name="Lundgren K."/>
            <person name="Prellner K."/>
        </authorList>
    </citation>
    <scope>NUCLEOTIDE SEQUENCE [LARGE SCALE GENOMIC DNA]</scope>
    <source>
        <strain evidence="1 2">W1</strain>
    </source>
</reference>
<accession>A0A5C8CDS5</accession>
<dbReference type="Pfam" id="PF05540">
    <property type="entry name" value="Serpulina_VSP"/>
    <property type="match status" value="1"/>
</dbReference>
<comment type="caution">
    <text evidence="1">The sequence shown here is derived from an EMBL/GenBank/DDBJ whole genome shotgun (WGS) entry which is preliminary data.</text>
</comment>
<name>A0A5C8CDS5_9SPIR</name>
<proteinExistence type="predicted"/>
<dbReference type="EMBL" id="SAXT01000005">
    <property type="protein sequence ID" value="TXJ11550.1"/>
    <property type="molecule type" value="Genomic_DNA"/>
</dbReference>